<dbReference type="SUPFAM" id="SSF52540">
    <property type="entry name" value="P-loop containing nucleoside triphosphate hydrolases"/>
    <property type="match status" value="2"/>
</dbReference>
<feature type="domain" description="DNA2/NAM7 helicase-like C-terminal" evidence="7">
    <location>
        <begin position="687"/>
        <end position="884"/>
    </location>
</feature>
<feature type="compositionally biased region" description="Basic and acidic residues" evidence="5">
    <location>
        <begin position="412"/>
        <end position="424"/>
    </location>
</feature>
<feature type="domain" description="DNA2/NAM7 helicase helicase" evidence="6">
    <location>
        <begin position="602"/>
        <end position="679"/>
    </location>
</feature>
<dbReference type="Pfam" id="PF13086">
    <property type="entry name" value="AAA_11"/>
    <property type="match status" value="4"/>
</dbReference>
<feature type="domain" description="DNA2/NAM7 helicase-like C-terminal" evidence="7">
    <location>
        <begin position="1811"/>
        <end position="2006"/>
    </location>
</feature>
<feature type="domain" description="DUF6469" evidence="8">
    <location>
        <begin position="115"/>
        <end position="198"/>
    </location>
</feature>
<feature type="region of interest" description="Disordered" evidence="5">
    <location>
        <begin position="396"/>
        <end position="444"/>
    </location>
</feature>
<dbReference type="PANTHER" id="PTHR10887:SF522">
    <property type="entry name" value="P-LOOP CONTAINING NUCLEOSIDE TRIPHOSPHATE HYDROLASES SUPERFAMILY PROTEIN"/>
    <property type="match status" value="1"/>
</dbReference>
<evidence type="ECO:0000256" key="1">
    <source>
        <dbReference type="ARBA" id="ARBA00022741"/>
    </source>
</evidence>
<evidence type="ECO:0000259" key="6">
    <source>
        <dbReference type="Pfam" id="PF13086"/>
    </source>
</evidence>
<dbReference type="InterPro" id="IPR027417">
    <property type="entry name" value="P-loop_NTPase"/>
</dbReference>
<evidence type="ECO:0000313" key="9">
    <source>
        <dbReference type="EMBL" id="PON78553.1"/>
    </source>
</evidence>
<feature type="domain" description="DNA2/NAM7 helicase helicase" evidence="6">
    <location>
        <begin position="241"/>
        <end position="479"/>
    </location>
</feature>
<keyword evidence="3" id="KW-0347">Helicase</keyword>
<dbReference type="GO" id="GO:0005694">
    <property type="term" value="C:chromosome"/>
    <property type="evidence" value="ECO:0007669"/>
    <property type="project" value="UniProtKB-ARBA"/>
</dbReference>
<evidence type="ECO:0000259" key="8">
    <source>
        <dbReference type="Pfam" id="PF20073"/>
    </source>
</evidence>
<dbReference type="Gene3D" id="3.40.50.300">
    <property type="entry name" value="P-loop containing nucleotide triphosphate hydrolases"/>
    <property type="match status" value="4"/>
</dbReference>
<reference evidence="10" key="1">
    <citation type="submission" date="2016-06" db="EMBL/GenBank/DDBJ databases">
        <title>Parallel loss of symbiosis genes in relatives of nitrogen-fixing non-legume Parasponia.</title>
        <authorList>
            <person name="Van Velzen R."/>
            <person name="Holmer R."/>
            <person name="Bu F."/>
            <person name="Rutten L."/>
            <person name="Van Zeijl A."/>
            <person name="Liu W."/>
            <person name="Santuari L."/>
            <person name="Cao Q."/>
            <person name="Sharma T."/>
            <person name="Shen D."/>
            <person name="Roswanjaya Y."/>
            <person name="Wardhani T."/>
            <person name="Kalhor M.S."/>
            <person name="Jansen J."/>
            <person name="Van den Hoogen J."/>
            <person name="Gungor B."/>
            <person name="Hartog M."/>
            <person name="Hontelez J."/>
            <person name="Verver J."/>
            <person name="Yang W.-C."/>
            <person name="Schijlen E."/>
            <person name="Repin R."/>
            <person name="Schilthuizen M."/>
            <person name="Schranz E."/>
            <person name="Heidstra R."/>
            <person name="Miyata K."/>
            <person name="Fedorova E."/>
            <person name="Kohlen W."/>
            <person name="Bisseling T."/>
            <person name="Smit S."/>
            <person name="Geurts R."/>
        </authorList>
    </citation>
    <scope>NUCLEOTIDE SEQUENCE [LARGE SCALE GENOMIC DNA]</scope>
    <source>
        <strain evidence="10">cv. WU1-14</strain>
    </source>
</reference>
<feature type="region of interest" description="Disordered" evidence="5">
    <location>
        <begin position="1101"/>
        <end position="1120"/>
    </location>
</feature>
<keyword evidence="2 9" id="KW-0378">Hydrolase</keyword>
<feature type="compositionally biased region" description="Acidic residues" evidence="5">
    <location>
        <begin position="398"/>
        <end position="411"/>
    </location>
</feature>
<dbReference type="Pfam" id="PF20073">
    <property type="entry name" value="DUF6469"/>
    <property type="match status" value="2"/>
</dbReference>
<dbReference type="InterPro" id="IPR045529">
    <property type="entry name" value="DUF6469"/>
</dbReference>
<dbReference type="EMBL" id="JXTB01000008">
    <property type="protein sequence ID" value="PON78553.1"/>
    <property type="molecule type" value="Genomic_DNA"/>
</dbReference>
<dbReference type="GO" id="GO:0004386">
    <property type="term" value="F:helicase activity"/>
    <property type="evidence" value="ECO:0007669"/>
    <property type="project" value="UniProtKB-KW"/>
</dbReference>
<evidence type="ECO:0000259" key="7">
    <source>
        <dbReference type="Pfam" id="PF13087"/>
    </source>
</evidence>
<name>A0A2P5DZ44_PARAD</name>
<evidence type="ECO:0000256" key="2">
    <source>
        <dbReference type="ARBA" id="ARBA00022801"/>
    </source>
</evidence>
<organism evidence="9 10">
    <name type="scientific">Parasponia andersonii</name>
    <name type="common">Sponia andersonii</name>
    <dbReference type="NCBI Taxonomy" id="3476"/>
    <lineage>
        <taxon>Eukaryota</taxon>
        <taxon>Viridiplantae</taxon>
        <taxon>Streptophyta</taxon>
        <taxon>Embryophyta</taxon>
        <taxon>Tracheophyta</taxon>
        <taxon>Spermatophyta</taxon>
        <taxon>Magnoliopsida</taxon>
        <taxon>eudicotyledons</taxon>
        <taxon>Gunneridae</taxon>
        <taxon>Pentapetalae</taxon>
        <taxon>rosids</taxon>
        <taxon>fabids</taxon>
        <taxon>Rosales</taxon>
        <taxon>Cannabaceae</taxon>
        <taxon>Parasponia</taxon>
    </lineage>
</organism>
<feature type="domain" description="DUF6469" evidence="8">
    <location>
        <begin position="1219"/>
        <end position="1318"/>
    </location>
</feature>
<evidence type="ECO:0000256" key="4">
    <source>
        <dbReference type="ARBA" id="ARBA00022840"/>
    </source>
</evidence>
<dbReference type="InterPro" id="IPR041679">
    <property type="entry name" value="DNA2/NAM7-like_C"/>
</dbReference>
<keyword evidence="4" id="KW-0067">ATP-binding</keyword>
<dbReference type="GO" id="GO:0005524">
    <property type="term" value="F:ATP binding"/>
    <property type="evidence" value="ECO:0007669"/>
    <property type="project" value="UniProtKB-KW"/>
</dbReference>
<dbReference type="STRING" id="3476.A0A2P5DZ44"/>
<keyword evidence="10" id="KW-1185">Reference proteome</keyword>
<keyword evidence="1" id="KW-0547">Nucleotide-binding</keyword>
<dbReference type="PANTHER" id="PTHR10887">
    <property type="entry name" value="DNA2/NAM7 HELICASE FAMILY"/>
    <property type="match status" value="1"/>
</dbReference>
<feature type="compositionally biased region" description="Basic and acidic residues" evidence="5">
    <location>
        <begin position="473"/>
        <end position="487"/>
    </location>
</feature>
<dbReference type="InterPro" id="IPR041677">
    <property type="entry name" value="DNA2/NAM7_AAA_11"/>
</dbReference>
<dbReference type="OrthoDB" id="6513042at2759"/>
<gene>
    <name evidence="9" type="ORF">PanWU01x14_018110</name>
</gene>
<dbReference type="InterPro" id="IPR045055">
    <property type="entry name" value="DNA2/NAM7-like"/>
</dbReference>
<dbReference type="CDD" id="cd18808">
    <property type="entry name" value="SF1_C_Upf1"/>
    <property type="match status" value="2"/>
</dbReference>
<feature type="domain" description="DNA2/NAM7 helicase helicase" evidence="6">
    <location>
        <begin position="1367"/>
        <end position="1598"/>
    </location>
</feature>
<accession>A0A2P5DZ44</accession>
<dbReference type="FunFam" id="3.40.50.300:FF:000326">
    <property type="entry name" value="P-loop containing nucleoside triphosphate hydrolase"/>
    <property type="match status" value="2"/>
</dbReference>
<dbReference type="InterPro" id="IPR047187">
    <property type="entry name" value="SF1_C_Upf1"/>
</dbReference>
<evidence type="ECO:0000256" key="5">
    <source>
        <dbReference type="SAM" id="MobiDB-lite"/>
    </source>
</evidence>
<sequence>MAQTNNVKKERVVVGRGLIDLVFSWSIKDVLNSGLYKHQVQQIPNTFSSKTEYFNSFIAPLVEETHADLLSSVKQVSQSLCCEIKSIKRTKDYKPPKDLFYKLVLKVSVRKNDLKAYEPVNGDLIAISSVTPRCTSDLQRSYVIALVQGVKDDLATLTVLASKPIPNENRMDKNKTESLFAVYLINMTTNIRIWQALTSDPKERNMKIIEKDAKDCMICRSEQDCSIAYSDAKTIIKSSDLNVSQQDAVLSCIRTRECRHQNTVKLIWGPPGTGKTKTVGFLLHSLLGMKCRTLTCAPTNVAVLEVTERLMKRVRESAKYDTYGLGDIVLFGNGERMKIEERDELCDVFLDHRVDILNHCFASKTGWRDSLLSMIGFLENPEEQYRLYLKEGEVKNLEEDDGDDDDDDDDVEKANSDSGNRDTDSNQEGVDSSGKISKEKKSKQALKQVILQTVKENKKNKKKLKDKRKDKHSKQDDKKDGNDISRNKEVSPLNFEEFSKKKFSCIAERLNFCIVNLYTHLPTSLISLEVVETMLAAVDSLNSLQMLLNGVANGALRQVFNKDAISKGGSFAKFNVARMKSLALLKLLPSSFPFPQSSNSYSDTKEITDFCLANACLIFCTVSSSAKLHNKGIPLELLVIDEAAQLKECESTIPLQLHGIRNAILIGDEQQLPAMVKSKVSEEADFGRSLFERLALLGHQKHLLNVQHRMHPSISLFPNRHFYDNKISDGQNVKPGSYSKSFLKGKMYGSYSFINVAHGKETFDHKHSSKNMVEVAVVSEILESLYKEVKSTKKKVRVGVISPYKAQVYAISEIIGKKYSSDAQSDFSVSVRSVDGFQGGEEDVIIISTVRNNDSGSVGFLSNHQRANVALTRARHCLWIVGNGETLGKSTSIWKKLVLDAKERKCFHNADKDKNLALAITAALVPLNQIHLSPNLDSLLFREARWKVCFNDAFWTSLARVKENELCKEMLSLLQKLSSGWRQARKESNLFKNNGISSQIVEHYNFKQMYIVWTVDILREKSLHIQILKVWDVLVLSDVPKLSNQLETLYRNYSPDKMSRCKYTHKEGNLVVPMKWPVDSSTDVADPVHLLSKPLASLSLKDEPETSTTTNSDHLGVGDQTMQNTNKAKKERVVVGRSLIDLVFSWSIKDVLNNDLYKHQVKKIPNTFSSTTEYFKSFITPLVEETHADLLSSVRMVSQSPCREIESVKLTKDCKAPKELFYKIALKVNERNNDPKAYEPADGDLIAITRVRPRCHNDLGRSFVIASVQGVKNDVFTLLSSKPILVEDYMDKNKKSGTLFAVYLINMTTNIRIWQVLTSDPKERNMKIIEKVLQAEFVDEGKCMACHSEQSSSVSYSDAKARIRSSELNESQQDAVLSCIKTLECRHQNTVKLIWGPPGTGKTKTVGFLLHSLLMMKRRALTCAPTNVAVLAVTERLVKTVTESAKYGTYGLGDIVLSGNLERMMIEECDELNDVFLDHRIEILDYCLAPKTGWRDSLLSMICLLDDPVEQYHLYLREFEREDLEEDDSGDDWKKTSINLENQDEKQEGGNSSAKISEEKKSKHASKQIILRSLKEKKNDQQSSKDKNKQKYSNHEDTKDKNDLSGSKENLEHVSPLTFEEFLKKKFSCVAERLYFCIKNLYTHLPTSLISLEVVDTMVAAVDSLKSFHALLYGVANEALEQIFKKDISEGGSFAKLNVARIKAILILKSLPSTFPVPHYTNSFFDTKAVMDFCLENACLIFCTVSSSAKLHNKGMMPLELLVIDEAAQLKECESTIPLQLPGIRQAILIGDEWQLPPMVKSKVSEKADFGRSLFERLALLGHKRHLLNVQHRMHPSISLFPNSQFYDNKLLDGENVKLSYSKTFLQGKMYGPYSFINVAQGDEAFDNKRSSKNMVEVAVVSDLVARLYKEAKITNKKVRVGVISPYKAQVYSIREIIGKKYGSDAQSDFSVSVRSVDGFQGGEEDVIIISTVRSNGNGSLGFLANPQRANVALTRARHCLWIVGNGVTLCNSCSVWNKLVMDAKQRKCFHNADEDKNLALAITGALIQLNQIHLLPNLDSLLFRESAWKMVFNDSFWRSMTRVKDDEFCEEMFSFLEKLSCGWRQVHKEGNPSTSQLVERYKVKQMYLVWTVDLLKENSHLVQILKVWDVLVLSDVPKLTNQLEILYGSYSMDKRNRCKYKYKEGSLLLPMKWPVDSMSDEADLVHFLSKPLASLNLKDEPETSTTNRVTGLATLGELCIWIVDMDK</sequence>
<protein>
    <submittedName>
        <fullName evidence="9">P-loop containing nucleoside triphosphate hydrolase</fullName>
    </submittedName>
</protein>
<evidence type="ECO:0000256" key="3">
    <source>
        <dbReference type="ARBA" id="ARBA00022806"/>
    </source>
</evidence>
<feature type="region of interest" description="Disordered" evidence="5">
    <location>
        <begin position="1526"/>
        <end position="1607"/>
    </location>
</feature>
<evidence type="ECO:0000313" key="10">
    <source>
        <dbReference type="Proteomes" id="UP000237105"/>
    </source>
</evidence>
<proteinExistence type="predicted"/>
<feature type="region of interest" description="Disordered" evidence="5">
    <location>
        <begin position="457"/>
        <end position="487"/>
    </location>
</feature>
<dbReference type="Pfam" id="PF13087">
    <property type="entry name" value="AAA_12"/>
    <property type="match status" value="2"/>
</dbReference>
<feature type="compositionally biased region" description="Basic residues" evidence="5">
    <location>
        <begin position="458"/>
        <end position="472"/>
    </location>
</feature>
<dbReference type="GO" id="GO:0016787">
    <property type="term" value="F:hydrolase activity"/>
    <property type="evidence" value="ECO:0007669"/>
    <property type="project" value="UniProtKB-KW"/>
</dbReference>
<feature type="domain" description="DNA2/NAM7 helicase helicase" evidence="6">
    <location>
        <begin position="1728"/>
        <end position="1803"/>
    </location>
</feature>
<dbReference type="Proteomes" id="UP000237105">
    <property type="component" value="Unassembled WGS sequence"/>
</dbReference>
<comment type="caution">
    <text evidence="9">The sequence shown here is derived from an EMBL/GenBank/DDBJ whole genome shotgun (WGS) entry which is preliminary data.</text>
</comment>
<feature type="compositionally biased region" description="Basic and acidic residues" evidence="5">
    <location>
        <begin position="1573"/>
        <end position="1603"/>
    </location>
</feature>